<dbReference type="GO" id="GO:0030170">
    <property type="term" value="F:pyridoxal phosphate binding"/>
    <property type="evidence" value="ECO:0007669"/>
    <property type="project" value="InterPro"/>
</dbReference>
<evidence type="ECO:0000256" key="4">
    <source>
        <dbReference type="ARBA" id="ARBA00022898"/>
    </source>
</evidence>
<evidence type="ECO:0000256" key="3">
    <source>
        <dbReference type="ARBA" id="ARBA00022793"/>
    </source>
</evidence>
<evidence type="ECO:0000256" key="6">
    <source>
        <dbReference type="PIRSR" id="PIRSR602129-50"/>
    </source>
</evidence>
<protein>
    <recommendedName>
        <fullName evidence="10">Glutamate decarboxylase</fullName>
    </recommendedName>
</protein>
<comment type="caution">
    <text evidence="8">The sequence shown here is derived from an EMBL/GenBank/DDBJ whole genome shotgun (WGS) entry which is preliminary data.</text>
</comment>
<comment type="similarity">
    <text evidence="2 7">Belongs to the group II decarboxylase family.</text>
</comment>
<sequence>MSYLYDWQLGKQLVRQVVDEVFDEQSRIKDQPLMTSMTEQTAQSIKAFKFQDEGRDPKDVLNFMTQSIYPYRARLNHPRFFSFIPAAHSPLSIVGEILNASYNPYGGSHTLAEGPAIAEKWLLNFLGKKAGYGEKELGGIFVSGGSMANLTAAVIARDDKLAESEFHLGTVYVSDQTHSSVAKGLRIIGIQTKNIRKVETNDQFEMKVDHLNQLIEEDKKEGKIPFLVVATAGTTNTGSVDPLKAIAQVAKEANLWMHVDGTFGASALLSSYAKELSGIELSDSISWDGHKWLFQTYGCAALIVKDRQKMAKVFQKTRNIYWILLQEMKQLTFGILVLN</sequence>
<gene>
    <name evidence="8" type="ORF">CJ205_07745</name>
</gene>
<dbReference type="SUPFAM" id="SSF53383">
    <property type="entry name" value="PLP-dependent transferases"/>
    <property type="match status" value="1"/>
</dbReference>
<comment type="cofactor">
    <cofactor evidence="1 6 7">
        <name>pyridoxal 5'-phosphate</name>
        <dbReference type="ChEBI" id="CHEBI:597326"/>
    </cofactor>
</comment>
<dbReference type="PANTHER" id="PTHR45677:SF8">
    <property type="entry name" value="CYSTEINE SULFINIC ACID DECARBOXYLASE"/>
    <property type="match status" value="1"/>
</dbReference>
<dbReference type="STRING" id="84521.SAMN04487994_100426"/>
<dbReference type="PANTHER" id="PTHR45677">
    <property type="entry name" value="GLUTAMATE DECARBOXYLASE-RELATED"/>
    <property type="match status" value="1"/>
</dbReference>
<accession>A0A2N6SL30</accession>
<feature type="modified residue" description="N6-(pyridoxal phosphate)lysine" evidence="6">
    <location>
        <position position="291"/>
    </location>
</feature>
<dbReference type="AlphaFoldDB" id="A0A2N6SL30"/>
<evidence type="ECO:0000313" key="9">
    <source>
        <dbReference type="Proteomes" id="UP000235682"/>
    </source>
</evidence>
<proteinExistence type="inferred from homology"/>
<reference evidence="8 9" key="1">
    <citation type="submission" date="2017-09" db="EMBL/GenBank/DDBJ databases">
        <title>Bacterial strain isolated from the female urinary microbiota.</title>
        <authorList>
            <person name="Thomas-White K."/>
            <person name="Kumar N."/>
            <person name="Forster S."/>
            <person name="Putonti C."/>
            <person name="Lawley T."/>
            <person name="Wolfe A.J."/>
        </authorList>
    </citation>
    <scope>NUCLEOTIDE SEQUENCE [LARGE SCALE GENOMIC DNA]</scope>
    <source>
        <strain evidence="8 9">UMB0852</strain>
    </source>
</reference>
<dbReference type="InterPro" id="IPR021115">
    <property type="entry name" value="Pyridoxal-P_BS"/>
</dbReference>
<dbReference type="PROSITE" id="PS00392">
    <property type="entry name" value="DDC_GAD_HDC_YDC"/>
    <property type="match status" value="1"/>
</dbReference>
<name>A0A2N6SL30_9LACT</name>
<dbReference type="EMBL" id="PNHE01000045">
    <property type="protein sequence ID" value="PMC57797.1"/>
    <property type="molecule type" value="Genomic_DNA"/>
</dbReference>
<dbReference type="Pfam" id="PF00282">
    <property type="entry name" value="Pyridoxal_deC"/>
    <property type="match status" value="1"/>
</dbReference>
<dbReference type="GO" id="GO:0019752">
    <property type="term" value="P:carboxylic acid metabolic process"/>
    <property type="evidence" value="ECO:0007669"/>
    <property type="project" value="InterPro"/>
</dbReference>
<organism evidence="8 9">
    <name type="scientific">Dolosicoccus paucivorans</name>
    <dbReference type="NCBI Taxonomy" id="84521"/>
    <lineage>
        <taxon>Bacteria</taxon>
        <taxon>Bacillati</taxon>
        <taxon>Bacillota</taxon>
        <taxon>Bacilli</taxon>
        <taxon>Lactobacillales</taxon>
        <taxon>Aerococcaceae</taxon>
        <taxon>Dolosicoccus</taxon>
    </lineage>
</organism>
<dbReference type="InterPro" id="IPR015421">
    <property type="entry name" value="PyrdxlP-dep_Trfase_major"/>
</dbReference>
<evidence type="ECO:0000313" key="8">
    <source>
        <dbReference type="EMBL" id="PMC57797.1"/>
    </source>
</evidence>
<dbReference type="InterPro" id="IPR015424">
    <property type="entry name" value="PyrdxlP-dep_Trfase"/>
</dbReference>
<dbReference type="GO" id="GO:0004058">
    <property type="term" value="F:aromatic-L-amino-acid decarboxylase activity"/>
    <property type="evidence" value="ECO:0007669"/>
    <property type="project" value="UniProtKB-ARBA"/>
</dbReference>
<evidence type="ECO:0000256" key="2">
    <source>
        <dbReference type="ARBA" id="ARBA00009533"/>
    </source>
</evidence>
<evidence type="ECO:0000256" key="7">
    <source>
        <dbReference type="RuleBase" id="RU000382"/>
    </source>
</evidence>
<evidence type="ECO:0008006" key="10">
    <source>
        <dbReference type="Google" id="ProtNLM"/>
    </source>
</evidence>
<evidence type="ECO:0000256" key="5">
    <source>
        <dbReference type="ARBA" id="ARBA00023239"/>
    </source>
</evidence>
<evidence type="ECO:0000256" key="1">
    <source>
        <dbReference type="ARBA" id="ARBA00001933"/>
    </source>
</evidence>
<keyword evidence="9" id="KW-1185">Reference proteome</keyword>
<keyword evidence="3" id="KW-0210">Decarboxylase</keyword>
<dbReference type="Gene3D" id="3.40.640.10">
    <property type="entry name" value="Type I PLP-dependent aspartate aminotransferase-like (Major domain)"/>
    <property type="match status" value="1"/>
</dbReference>
<keyword evidence="5 7" id="KW-0456">Lyase</keyword>
<dbReference type="GO" id="GO:0005737">
    <property type="term" value="C:cytoplasm"/>
    <property type="evidence" value="ECO:0007669"/>
    <property type="project" value="TreeGrafter"/>
</dbReference>
<keyword evidence="4 6" id="KW-0663">Pyridoxal phosphate</keyword>
<dbReference type="Proteomes" id="UP000235682">
    <property type="component" value="Unassembled WGS sequence"/>
</dbReference>
<dbReference type="Gene3D" id="3.90.1150.170">
    <property type="match status" value="1"/>
</dbReference>
<dbReference type="InterPro" id="IPR002129">
    <property type="entry name" value="PyrdxlP-dep_de-COase"/>
</dbReference>